<sequence length="126" mass="14367">MPKDLEHTYDEAMERIDRQSEDDRNIARLILIWISNAKRLLSISELQEALAVEPGDTTFDSDNILDVDIMLSVCAGLVTVDQTDHIVRLVHYTAQQYLDSVQASRFPQAQVDITTTCLAYLSFEMF</sequence>
<proteinExistence type="predicted"/>
<feature type="domain" description="GPI inositol-deacylase winged helix" evidence="1">
    <location>
        <begin position="22"/>
        <end position="100"/>
    </location>
</feature>
<dbReference type="Pfam" id="PF22939">
    <property type="entry name" value="WHD_GPIID"/>
    <property type="match status" value="1"/>
</dbReference>
<comment type="caution">
    <text evidence="2">The sequence shown here is derived from an EMBL/GenBank/DDBJ whole genome shotgun (WGS) entry which is preliminary data.</text>
</comment>
<evidence type="ECO:0000259" key="1">
    <source>
        <dbReference type="Pfam" id="PF22939"/>
    </source>
</evidence>
<evidence type="ECO:0000313" key="3">
    <source>
        <dbReference type="Proteomes" id="UP001221757"/>
    </source>
</evidence>
<dbReference type="PANTHER" id="PTHR10039:SF15">
    <property type="entry name" value="NACHT DOMAIN-CONTAINING PROTEIN"/>
    <property type="match status" value="1"/>
</dbReference>
<dbReference type="PANTHER" id="PTHR10039">
    <property type="entry name" value="AMELOGENIN"/>
    <property type="match status" value="1"/>
</dbReference>
<organism evidence="2 3">
    <name type="scientific">Mycena rosella</name>
    <name type="common">Pink bonnet</name>
    <name type="synonym">Agaricus rosellus</name>
    <dbReference type="NCBI Taxonomy" id="1033263"/>
    <lineage>
        <taxon>Eukaryota</taxon>
        <taxon>Fungi</taxon>
        <taxon>Dikarya</taxon>
        <taxon>Basidiomycota</taxon>
        <taxon>Agaricomycotina</taxon>
        <taxon>Agaricomycetes</taxon>
        <taxon>Agaricomycetidae</taxon>
        <taxon>Agaricales</taxon>
        <taxon>Marasmiineae</taxon>
        <taxon>Mycenaceae</taxon>
        <taxon>Mycena</taxon>
    </lineage>
</organism>
<protein>
    <recommendedName>
        <fullName evidence="1">GPI inositol-deacylase winged helix domain-containing protein</fullName>
    </recommendedName>
</protein>
<feature type="non-terminal residue" evidence="2">
    <location>
        <position position="126"/>
    </location>
</feature>
<accession>A0AAD7G650</accession>
<keyword evidence="3" id="KW-1185">Reference proteome</keyword>
<name>A0AAD7G650_MYCRO</name>
<reference evidence="2" key="1">
    <citation type="submission" date="2023-03" db="EMBL/GenBank/DDBJ databases">
        <title>Massive genome expansion in bonnet fungi (Mycena s.s.) driven by repeated elements and novel gene families across ecological guilds.</title>
        <authorList>
            <consortium name="Lawrence Berkeley National Laboratory"/>
            <person name="Harder C.B."/>
            <person name="Miyauchi S."/>
            <person name="Viragh M."/>
            <person name="Kuo A."/>
            <person name="Thoen E."/>
            <person name="Andreopoulos B."/>
            <person name="Lu D."/>
            <person name="Skrede I."/>
            <person name="Drula E."/>
            <person name="Henrissat B."/>
            <person name="Morin E."/>
            <person name="Kohler A."/>
            <person name="Barry K."/>
            <person name="LaButti K."/>
            <person name="Morin E."/>
            <person name="Salamov A."/>
            <person name="Lipzen A."/>
            <person name="Mereny Z."/>
            <person name="Hegedus B."/>
            <person name="Baldrian P."/>
            <person name="Stursova M."/>
            <person name="Weitz H."/>
            <person name="Taylor A."/>
            <person name="Grigoriev I.V."/>
            <person name="Nagy L.G."/>
            <person name="Martin F."/>
            <person name="Kauserud H."/>
        </authorList>
    </citation>
    <scope>NUCLEOTIDE SEQUENCE</scope>
    <source>
        <strain evidence="2">CBHHK067</strain>
    </source>
</reference>
<evidence type="ECO:0000313" key="2">
    <source>
        <dbReference type="EMBL" id="KAJ7659529.1"/>
    </source>
</evidence>
<gene>
    <name evidence="2" type="ORF">B0H17DRAFT_954642</name>
</gene>
<dbReference type="AlphaFoldDB" id="A0AAD7G650"/>
<dbReference type="Proteomes" id="UP001221757">
    <property type="component" value="Unassembled WGS sequence"/>
</dbReference>
<dbReference type="InterPro" id="IPR054471">
    <property type="entry name" value="GPIID_WHD"/>
</dbReference>
<dbReference type="EMBL" id="JARKIE010000268">
    <property type="protein sequence ID" value="KAJ7659529.1"/>
    <property type="molecule type" value="Genomic_DNA"/>
</dbReference>